<name>K3WRQ7_GLOUD</name>
<reference evidence="3" key="1">
    <citation type="journal article" date="2010" name="Genome Biol.">
        <title>Genome sequence of the necrotrophic plant pathogen Pythium ultimum reveals original pathogenicity mechanisms and effector repertoire.</title>
        <authorList>
            <person name="Levesque C.A."/>
            <person name="Brouwer H."/>
            <person name="Cano L."/>
            <person name="Hamilton J.P."/>
            <person name="Holt C."/>
            <person name="Huitema E."/>
            <person name="Raffaele S."/>
            <person name="Robideau G.P."/>
            <person name="Thines M."/>
            <person name="Win J."/>
            <person name="Zerillo M.M."/>
            <person name="Beakes G.W."/>
            <person name="Boore J.L."/>
            <person name="Busam D."/>
            <person name="Dumas B."/>
            <person name="Ferriera S."/>
            <person name="Fuerstenberg S.I."/>
            <person name="Gachon C.M."/>
            <person name="Gaulin E."/>
            <person name="Govers F."/>
            <person name="Grenville-Briggs L."/>
            <person name="Horner N."/>
            <person name="Hostetler J."/>
            <person name="Jiang R.H."/>
            <person name="Johnson J."/>
            <person name="Krajaejun T."/>
            <person name="Lin H."/>
            <person name="Meijer H.J."/>
            <person name="Moore B."/>
            <person name="Morris P."/>
            <person name="Phuntmart V."/>
            <person name="Puiu D."/>
            <person name="Shetty J."/>
            <person name="Stajich J.E."/>
            <person name="Tripathy S."/>
            <person name="Wawra S."/>
            <person name="van West P."/>
            <person name="Whitty B.R."/>
            <person name="Coutinho P.M."/>
            <person name="Henrissat B."/>
            <person name="Martin F."/>
            <person name="Thomas P.D."/>
            <person name="Tyler B.M."/>
            <person name="De Vries R.P."/>
            <person name="Kamoun S."/>
            <person name="Yandell M."/>
            <person name="Tisserat N."/>
            <person name="Buell C.R."/>
        </authorList>
    </citation>
    <scope>NUCLEOTIDE SEQUENCE</scope>
    <source>
        <strain evidence="3">DAOM:BR144</strain>
    </source>
</reference>
<feature type="compositionally biased region" description="Polar residues" evidence="1">
    <location>
        <begin position="532"/>
        <end position="564"/>
    </location>
</feature>
<dbReference type="HOGENOM" id="CLU_390576_0_0_1"/>
<evidence type="ECO:0000256" key="1">
    <source>
        <dbReference type="SAM" id="MobiDB-lite"/>
    </source>
</evidence>
<dbReference type="OMA" id="AHGEFYK"/>
<feature type="compositionally biased region" description="Polar residues" evidence="1">
    <location>
        <begin position="807"/>
        <end position="818"/>
    </location>
</feature>
<reference evidence="3" key="2">
    <citation type="submission" date="2010-04" db="EMBL/GenBank/DDBJ databases">
        <authorList>
            <person name="Buell R."/>
            <person name="Hamilton J."/>
            <person name="Hostetler J."/>
        </authorList>
    </citation>
    <scope>NUCLEOTIDE SEQUENCE [LARGE SCALE GENOMIC DNA]</scope>
    <source>
        <strain evidence="3">DAOM:BR144</strain>
    </source>
</reference>
<feature type="compositionally biased region" description="Pro residues" evidence="1">
    <location>
        <begin position="785"/>
        <end position="799"/>
    </location>
</feature>
<feature type="compositionally biased region" description="Polar residues" evidence="1">
    <location>
        <begin position="34"/>
        <end position="45"/>
    </location>
</feature>
<protein>
    <submittedName>
        <fullName evidence="2">Uncharacterized protein</fullName>
    </submittedName>
</protein>
<dbReference type="EnsemblProtists" id="PYU1_T007651">
    <property type="protein sequence ID" value="PYU1_T007651"/>
    <property type="gene ID" value="PYU1_G007635"/>
</dbReference>
<dbReference type="eggNOG" id="ENOG502RJR9">
    <property type="taxonomic scope" value="Eukaryota"/>
</dbReference>
<feature type="compositionally biased region" description="Low complexity" evidence="1">
    <location>
        <begin position="62"/>
        <end position="73"/>
    </location>
</feature>
<proteinExistence type="predicted"/>
<feature type="compositionally biased region" description="Low complexity" evidence="1">
    <location>
        <begin position="613"/>
        <end position="632"/>
    </location>
</feature>
<dbReference type="Proteomes" id="UP000019132">
    <property type="component" value="Unassembled WGS sequence"/>
</dbReference>
<dbReference type="VEuPathDB" id="FungiDB:PYU1_G007635"/>
<feature type="region of interest" description="Disordered" evidence="1">
    <location>
        <begin position="753"/>
        <end position="818"/>
    </location>
</feature>
<evidence type="ECO:0000313" key="2">
    <source>
        <dbReference type="EnsemblProtists" id="PYU1_T007651"/>
    </source>
</evidence>
<dbReference type="EMBL" id="GL376585">
    <property type="status" value="NOT_ANNOTATED_CDS"/>
    <property type="molecule type" value="Genomic_DNA"/>
</dbReference>
<sequence>MTQQATASSNRRKGSVSEKDATATVGNGNVIAVSVTTTRSQTPSRQHADKKNANSAANGPLRGKSGSTSRSSSIPKQRGKSVGGNNNSSAVLVPPPSRYDVAMAKMKKQTEGKSDDELQLLLQQLLQSGQFEDAAYLIAASASLSAKFKTSDVVRLMLDAKQFDQTAQLIRDMKLQSNQLLVTLFIKELVRSAQFHAAVRYAQEMVLNFGKKDFGPRDQERPSWTPQALVQAMFRAQQFKTALKFSKQFELLDTFPVLPLVASMFEARQWEDAISSVMEYRLFTDFPIEALIMKMLGERQWTLAVKCMGKVPAKDLFDKYADALVREAARMGDFVIAIRYLNEYKLDQAENKMSLLTYLIDCMVNYGEMYKAIKYSIKFGLDKNPKDESGNVAVGQSVSETAYDTKKLIRKAIEIGQYHVATFYIKKLRLKEHFVNELREMEQKQQGQLREFREFVRFREAQFGQIATQQHLYALLGDKLMGDTDMVELEPVIIDVIVSEVEEIIPRKKKTNPEEETIGENAPVNAIAANLPAQQQSSPNAKDRSPQSAERQSRFNFARTSVSDSVPPGLSVPSMLKTNSFDSKERMQASAQPPGLSQMHQVPQVAPPRAEESSSSFNFAQFASSIQQVSGPPSAPGMAPPQPQLHGGPRLQHIQPNHQFAHQAPMLNGAYSRGPLPSPPPQAFPSSYHQGYMQNMNPGQGQPPPPSYMMPPAPAPPQRTQGVNSPSMDIAALAMQFHSVSAGRGFGVPGFGNNNGGGAYPPQMSPPPPPPAGAPGGLNHLFPSFTPPPPPPQFAPPPRSTFKPSIGYTSVTTTVKRK</sequence>
<keyword evidence="3" id="KW-1185">Reference proteome</keyword>
<evidence type="ECO:0000313" key="3">
    <source>
        <dbReference type="Proteomes" id="UP000019132"/>
    </source>
</evidence>
<feature type="region of interest" description="Disordered" evidence="1">
    <location>
        <begin position="668"/>
        <end position="724"/>
    </location>
</feature>
<dbReference type="AlphaFoldDB" id="K3WRQ7"/>
<accession>K3WRQ7</accession>
<feature type="compositionally biased region" description="Pro residues" evidence="1">
    <location>
        <begin position="633"/>
        <end position="643"/>
    </location>
</feature>
<dbReference type="InParanoid" id="K3WRQ7"/>
<dbReference type="STRING" id="431595.K3WRQ7"/>
<feature type="compositionally biased region" description="Pro residues" evidence="1">
    <location>
        <begin position="701"/>
        <end position="717"/>
    </location>
</feature>
<feature type="compositionally biased region" description="Pro residues" evidence="1">
    <location>
        <begin position="763"/>
        <end position="773"/>
    </location>
</feature>
<feature type="region of interest" description="Disordered" evidence="1">
    <location>
        <begin position="1"/>
        <end position="96"/>
    </location>
</feature>
<feature type="region of interest" description="Disordered" evidence="1">
    <location>
        <begin position="531"/>
        <end position="652"/>
    </location>
</feature>
<organism evidence="2 3">
    <name type="scientific">Globisporangium ultimum (strain ATCC 200006 / CBS 805.95 / DAOM BR144)</name>
    <name type="common">Pythium ultimum</name>
    <dbReference type="NCBI Taxonomy" id="431595"/>
    <lineage>
        <taxon>Eukaryota</taxon>
        <taxon>Sar</taxon>
        <taxon>Stramenopiles</taxon>
        <taxon>Oomycota</taxon>
        <taxon>Peronosporomycetes</taxon>
        <taxon>Pythiales</taxon>
        <taxon>Pythiaceae</taxon>
        <taxon>Globisporangium</taxon>
    </lineage>
</organism>
<reference evidence="2" key="3">
    <citation type="submission" date="2015-02" db="UniProtKB">
        <authorList>
            <consortium name="EnsemblProtists"/>
        </authorList>
    </citation>
    <scope>IDENTIFICATION</scope>
    <source>
        <strain evidence="2">DAOM BR144</strain>
    </source>
</reference>